<organism evidence="3 4">
    <name type="scientific">Aquabacterium soli</name>
    <dbReference type="NCBI Taxonomy" id="2493092"/>
    <lineage>
        <taxon>Bacteria</taxon>
        <taxon>Pseudomonadati</taxon>
        <taxon>Pseudomonadota</taxon>
        <taxon>Betaproteobacteria</taxon>
        <taxon>Burkholderiales</taxon>
        <taxon>Aquabacterium</taxon>
    </lineage>
</organism>
<feature type="chain" id="PRO_5018633574" evidence="1">
    <location>
        <begin position="20"/>
        <end position="266"/>
    </location>
</feature>
<proteinExistence type="predicted"/>
<evidence type="ECO:0000256" key="1">
    <source>
        <dbReference type="SAM" id="SignalP"/>
    </source>
</evidence>
<evidence type="ECO:0000259" key="2">
    <source>
        <dbReference type="Pfam" id="PF07589"/>
    </source>
</evidence>
<dbReference type="InterPro" id="IPR013424">
    <property type="entry name" value="Ice-binding_C"/>
</dbReference>
<sequence length="266" mass="27109">MRILSAAIAAFSVSFAAQAGQFQATPGVFDGTGYGSSYAGAGGTTPLYNQPLGAVFDGGNGAVDAFGFYNSGVGNLTQQRQVDLLGGNVYRFFDTFTNNTGATITTTLNFFGNLGSDGDELISFNSGGLIVSCEDDWSGACGGGDPVLALVSGNNGLGQASITPDRYNVSFSVTLQAGQSLSLLNFAFLASDVDGPTPADVLLAKNTGLSLLSTPRLDGLSAQQIAGIANFNISPVPEASSWAMLVAGLGVVGMLRARSRRATMAA</sequence>
<feature type="domain" description="Ice-binding protein C-terminal" evidence="2">
    <location>
        <begin position="235"/>
        <end position="261"/>
    </location>
</feature>
<evidence type="ECO:0000313" key="3">
    <source>
        <dbReference type="EMBL" id="RRS04772.1"/>
    </source>
</evidence>
<keyword evidence="4" id="KW-1185">Reference proteome</keyword>
<keyword evidence="1" id="KW-0732">Signal</keyword>
<comment type="caution">
    <text evidence="3">The sequence shown here is derived from an EMBL/GenBank/DDBJ whole genome shotgun (WGS) entry which is preliminary data.</text>
</comment>
<dbReference type="AlphaFoldDB" id="A0A3R8S2R4"/>
<name>A0A3R8S2R4_9BURK</name>
<feature type="signal peptide" evidence="1">
    <location>
        <begin position="1"/>
        <end position="19"/>
    </location>
</feature>
<dbReference type="EMBL" id="RSED01000006">
    <property type="protein sequence ID" value="RRS04772.1"/>
    <property type="molecule type" value="Genomic_DNA"/>
</dbReference>
<evidence type="ECO:0000313" key="4">
    <source>
        <dbReference type="Proteomes" id="UP000269265"/>
    </source>
</evidence>
<dbReference type="Proteomes" id="UP000269265">
    <property type="component" value="Unassembled WGS sequence"/>
</dbReference>
<reference evidence="3 4" key="1">
    <citation type="submission" date="2018-12" db="EMBL/GenBank/DDBJ databases">
        <title>The whole draft genome of Aquabacterium sp. SJQ9.</title>
        <authorList>
            <person name="Sun L."/>
            <person name="Gao X."/>
            <person name="Chen W."/>
            <person name="Huang K."/>
        </authorList>
    </citation>
    <scope>NUCLEOTIDE SEQUENCE [LARGE SCALE GENOMIC DNA]</scope>
    <source>
        <strain evidence="3 4">SJQ9</strain>
    </source>
</reference>
<protein>
    <submittedName>
        <fullName evidence="3">PEP-CTERM sorting domain-containing protein</fullName>
    </submittedName>
</protein>
<dbReference type="OrthoDB" id="9153510at2"/>
<dbReference type="Pfam" id="PF07589">
    <property type="entry name" value="PEP-CTERM"/>
    <property type="match status" value="1"/>
</dbReference>
<accession>A0A3R8S2R4</accession>
<gene>
    <name evidence="3" type="ORF">EIP75_09950</name>
</gene>